<protein>
    <submittedName>
        <fullName evidence="2">DUF4097 family beta strand repeat-containing protein</fullName>
    </submittedName>
</protein>
<evidence type="ECO:0000313" key="2">
    <source>
        <dbReference type="EMBL" id="MEL5987949.1"/>
    </source>
</evidence>
<sequence length="333" mass="36964">MQKFLLIIVGSLFLFSIFYFVANSVNQEEIHDIQKISIEDIQNLHVYSDIADIEVVPTSDLKLRAKLEGKMNSSLAKKLAYTVEKQGDTLKVEVTHKEALRYAFFNILHSKLKLTIAVPEKEWKELYVENTANQMIVEGIYGNHLQFKQTSGNMKVQDLQAQNVEVSTTSGVIQAQNIISDQQSVRLTSGDVSLEQIETDDLRMKATSGTQRLVDVQAKKMTAELTSGDIQVKQLLGEEATLKLTSGTADFTMATPLQKMLINGTSSDVRIHYTELVRDLRYTHEETSGDVVVDLTNGENSKGASIVGAGQKQLTTKFTSGTFYVSDTKDGGK</sequence>
<proteinExistence type="predicted"/>
<comment type="caution">
    <text evidence="2">The sequence shown here is derived from an EMBL/GenBank/DDBJ whole genome shotgun (WGS) entry which is preliminary data.</text>
</comment>
<name>A0ABU9LJM2_9BACL</name>
<accession>A0ABU9LJM2</accession>
<dbReference type="RefSeq" id="WP_068453404.1">
    <property type="nucleotide sequence ID" value="NZ_JALKQX010000002.1"/>
</dbReference>
<dbReference type="EMBL" id="JBCEWA010000004">
    <property type="protein sequence ID" value="MEL5987949.1"/>
    <property type="molecule type" value="Genomic_DNA"/>
</dbReference>
<evidence type="ECO:0000313" key="3">
    <source>
        <dbReference type="Proteomes" id="UP001398420"/>
    </source>
</evidence>
<organism evidence="2 3">
    <name type="scientific">Kurthia gibsonii</name>
    <dbReference type="NCBI Taxonomy" id="33946"/>
    <lineage>
        <taxon>Bacteria</taxon>
        <taxon>Bacillati</taxon>
        <taxon>Bacillota</taxon>
        <taxon>Bacilli</taxon>
        <taxon>Bacillales</taxon>
        <taxon>Caryophanaceae</taxon>
        <taxon>Kurthia</taxon>
    </lineage>
</organism>
<dbReference type="InterPro" id="IPR025164">
    <property type="entry name" value="Toastrack_DUF4097"/>
</dbReference>
<keyword evidence="3" id="KW-1185">Reference proteome</keyword>
<reference evidence="2 3" key="1">
    <citation type="submission" date="2024-04" db="EMBL/GenBank/DDBJ databases">
        <authorList>
            <person name="Wu Y.S."/>
            <person name="Zhang L."/>
        </authorList>
    </citation>
    <scope>NUCLEOTIDE SEQUENCE [LARGE SCALE GENOMIC DNA]</scope>
    <source>
        <strain evidence="2 3">KG-01</strain>
    </source>
</reference>
<dbReference type="Pfam" id="PF13349">
    <property type="entry name" value="DUF4097"/>
    <property type="match status" value="1"/>
</dbReference>
<gene>
    <name evidence="2" type="ORF">AAF454_05920</name>
</gene>
<dbReference type="Gene3D" id="2.160.20.120">
    <property type="match status" value="1"/>
</dbReference>
<feature type="domain" description="DUF4097" evidence="1">
    <location>
        <begin position="41"/>
        <end position="233"/>
    </location>
</feature>
<evidence type="ECO:0000259" key="1">
    <source>
        <dbReference type="Pfam" id="PF13349"/>
    </source>
</evidence>
<dbReference type="Proteomes" id="UP001398420">
    <property type="component" value="Unassembled WGS sequence"/>
</dbReference>